<feature type="transmembrane region" description="Helical" evidence="6">
    <location>
        <begin position="50"/>
        <end position="72"/>
    </location>
</feature>
<evidence type="ECO:0000256" key="4">
    <source>
        <dbReference type="ARBA" id="ARBA00022989"/>
    </source>
</evidence>
<organism evidence="7 8">
    <name type="scientific">Triparma laevis f. longispina</name>
    <dbReference type="NCBI Taxonomy" id="1714387"/>
    <lineage>
        <taxon>Eukaryota</taxon>
        <taxon>Sar</taxon>
        <taxon>Stramenopiles</taxon>
        <taxon>Ochrophyta</taxon>
        <taxon>Bolidophyceae</taxon>
        <taxon>Parmales</taxon>
        <taxon>Triparmaceae</taxon>
        <taxon>Triparma</taxon>
    </lineage>
</organism>
<keyword evidence="3 6" id="KW-0812">Transmembrane</keyword>
<dbReference type="GO" id="GO:0005737">
    <property type="term" value="C:cytoplasm"/>
    <property type="evidence" value="ECO:0007669"/>
    <property type="project" value="TreeGrafter"/>
</dbReference>
<dbReference type="PANTHER" id="PTHR11266:SF21">
    <property type="entry name" value="ACT DOMAIN-CONTAINING PROTEIN"/>
    <property type="match status" value="1"/>
</dbReference>
<accession>A0A9W7FN28</accession>
<dbReference type="InterPro" id="IPR007248">
    <property type="entry name" value="Mpv17_PMP22"/>
</dbReference>
<evidence type="ECO:0000313" key="7">
    <source>
        <dbReference type="EMBL" id="GMI15030.1"/>
    </source>
</evidence>
<evidence type="ECO:0000256" key="2">
    <source>
        <dbReference type="ARBA" id="ARBA00006824"/>
    </source>
</evidence>
<comment type="similarity">
    <text evidence="2 6">Belongs to the peroxisomal membrane protein PXMP2/4 family.</text>
</comment>
<dbReference type="EMBL" id="BRXW01000223">
    <property type="protein sequence ID" value="GMI15030.1"/>
    <property type="molecule type" value="Genomic_DNA"/>
</dbReference>
<protein>
    <submittedName>
        <fullName evidence="7">Uncharacterized protein</fullName>
    </submittedName>
</protein>
<evidence type="ECO:0000256" key="6">
    <source>
        <dbReference type="RuleBase" id="RU363053"/>
    </source>
</evidence>
<comment type="caution">
    <text evidence="7">The sequence shown here is derived from an EMBL/GenBank/DDBJ whole genome shotgun (WGS) entry which is preliminary data.</text>
</comment>
<comment type="subcellular location">
    <subcellularLocation>
        <location evidence="1">Membrane</location>
        <topology evidence="1">Multi-pass membrane protein</topology>
    </subcellularLocation>
</comment>
<comment type="caution">
    <text evidence="6">Lacks conserved residue(s) required for the propagation of feature annotation.</text>
</comment>
<keyword evidence="5 6" id="KW-0472">Membrane</keyword>
<keyword evidence="8" id="KW-1185">Reference proteome</keyword>
<evidence type="ECO:0000256" key="5">
    <source>
        <dbReference type="ARBA" id="ARBA00023136"/>
    </source>
</evidence>
<evidence type="ECO:0000313" key="8">
    <source>
        <dbReference type="Proteomes" id="UP001165122"/>
    </source>
</evidence>
<evidence type="ECO:0000256" key="3">
    <source>
        <dbReference type="ARBA" id="ARBA00022692"/>
    </source>
</evidence>
<name>A0A9W7FN28_9STRA</name>
<proteinExistence type="inferred from homology"/>
<dbReference type="GO" id="GO:0016020">
    <property type="term" value="C:membrane"/>
    <property type="evidence" value="ECO:0007669"/>
    <property type="project" value="UniProtKB-SubCell"/>
</dbReference>
<dbReference type="Proteomes" id="UP001165122">
    <property type="component" value="Unassembled WGS sequence"/>
</dbReference>
<reference evidence="8" key="1">
    <citation type="journal article" date="2023" name="Commun. Biol.">
        <title>Genome analysis of Parmales, the sister group of diatoms, reveals the evolutionary specialization of diatoms from phago-mixotrophs to photoautotrophs.</title>
        <authorList>
            <person name="Ban H."/>
            <person name="Sato S."/>
            <person name="Yoshikawa S."/>
            <person name="Yamada K."/>
            <person name="Nakamura Y."/>
            <person name="Ichinomiya M."/>
            <person name="Sato N."/>
            <person name="Blanc-Mathieu R."/>
            <person name="Endo H."/>
            <person name="Kuwata A."/>
            <person name="Ogata H."/>
        </authorList>
    </citation>
    <scope>NUCLEOTIDE SEQUENCE [LARGE SCALE GENOMIC DNA]</scope>
    <source>
        <strain evidence="8">NIES 3700</strain>
    </source>
</reference>
<sequence>MAIKRFFTSYNIWSHRSPLLSQTIVATITTAFADILIQKTERKTFNPQRTLGFAFFGFSYVGLAQYAIYVYGYQRIFCEKVINRFCNAPWREKIRDKEGLKVLGKQMGLDFFVIQPMIFWPTYYISRDLIQSPSTSTLSQSIKTYQKSWLQDNLGMCAFWFPADAIIYSLPIHLRMHVSHFVGFGFSGGVSFFRGEG</sequence>
<gene>
    <name evidence="7" type="ORF">TrLO_g2616</name>
</gene>
<keyword evidence="4 6" id="KW-1133">Transmembrane helix</keyword>
<dbReference type="PANTHER" id="PTHR11266">
    <property type="entry name" value="PEROXISOMAL MEMBRANE PROTEIN 2, PXMP2 MPV17"/>
    <property type="match status" value="1"/>
</dbReference>
<evidence type="ECO:0000256" key="1">
    <source>
        <dbReference type="ARBA" id="ARBA00004141"/>
    </source>
</evidence>
<dbReference type="AlphaFoldDB" id="A0A9W7FN28"/>
<dbReference type="OrthoDB" id="5345392at2759"/>